<accession>I4C1Z8</accession>
<reference evidence="2" key="1">
    <citation type="submission" date="2012-06" db="EMBL/GenBank/DDBJ databases">
        <title>Complete sequence of chromosome of Desulfomonile tiedjei DSM 6799.</title>
        <authorList>
            <person name="Lucas S."/>
            <person name="Copeland A."/>
            <person name="Lapidus A."/>
            <person name="Glavina del Rio T."/>
            <person name="Dalin E."/>
            <person name="Tice H."/>
            <person name="Bruce D."/>
            <person name="Goodwin L."/>
            <person name="Pitluck S."/>
            <person name="Peters L."/>
            <person name="Ovchinnikova G."/>
            <person name="Zeytun A."/>
            <person name="Lu M."/>
            <person name="Kyrpides N."/>
            <person name="Mavromatis K."/>
            <person name="Ivanova N."/>
            <person name="Brettin T."/>
            <person name="Detter J.C."/>
            <person name="Han C."/>
            <person name="Larimer F."/>
            <person name="Land M."/>
            <person name="Hauser L."/>
            <person name="Markowitz V."/>
            <person name="Cheng J.-F."/>
            <person name="Hugenholtz P."/>
            <person name="Woyke T."/>
            <person name="Wu D."/>
            <person name="Spring S."/>
            <person name="Schroeder M."/>
            <person name="Brambilla E."/>
            <person name="Klenk H.-P."/>
            <person name="Eisen J.A."/>
        </authorList>
    </citation>
    <scope>NUCLEOTIDE SEQUENCE [LARGE SCALE GENOMIC DNA]</scope>
    <source>
        <strain evidence="2">ATCC 49306 / DSM 6799 / DCB-1</strain>
    </source>
</reference>
<dbReference type="OrthoDB" id="1809431at2"/>
<dbReference type="RefSeq" id="WP_014808745.1">
    <property type="nucleotide sequence ID" value="NC_018025.1"/>
</dbReference>
<sequence>MDETDAADILRGFWLNRVESSSSQELILATCPFCGKGDRIRLLSDETQEVSVIQETDYQAAWETLASKDRLPAICGFCLNVVLIRDGQAEMPGAQ</sequence>
<name>I4C1Z8_DESTA</name>
<keyword evidence="2" id="KW-1185">Reference proteome</keyword>
<dbReference type="HOGENOM" id="CLU_2368318_0_0_7"/>
<dbReference type="Proteomes" id="UP000006055">
    <property type="component" value="Chromosome"/>
</dbReference>
<proteinExistence type="predicted"/>
<dbReference type="AlphaFoldDB" id="I4C1Z8"/>
<evidence type="ECO:0000313" key="1">
    <source>
        <dbReference type="EMBL" id="AFM23589.1"/>
    </source>
</evidence>
<dbReference type="EMBL" id="CP003360">
    <property type="protein sequence ID" value="AFM23589.1"/>
    <property type="molecule type" value="Genomic_DNA"/>
</dbReference>
<protein>
    <submittedName>
        <fullName evidence="1">Uncharacterized protein</fullName>
    </submittedName>
</protein>
<dbReference type="KEGG" id="dti:Desti_0866"/>
<evidence type="ECO:0000313" key="2">
    <source>
        <dbReference type="Proteomes" id="UP000006055"/>
    </source>
</evidence>
<gene>
    <name evidence="1" type="ordered locus">Desti_0866</name>
</gene>
<organism evidence="1 2">
    <name type="scientific">Desulfomonile tiedjei (strain ATCC 49306 / DSM 6799 / DCB-1)</name>
    <dbReference type="NCBI Taxonomy" id="706587"/>
    <lineage>
        <taxon>Bacteria</taxon>
        <taxon>Pseudomonadati</taxon>
        <taxon>Thermodesulfobacteriota</taxon>
        <taxon>Desulfomonilia</taxon>
        <taxon>Desulfomonilales</taxon>
        <taxon>Desulfomonilaceae</taxon>
        <taxon>Desulfomonile</taxon>
    </lineage>
</organism>